<feature type="domain" description="Lsm14-like N-terminal" evidence="1">
    <location>
        <begin position="17"/>
        <end position="97"/>
    </location>
</feature>
<dbReference type="Gene3D" id="2.120.10.80">
    <property type="entry name" value="Kelch-type beta propeller"/>
    <property type="match status" value="1"/>
</dbReference>
<dbReference type="Gene3D" id="2.30.30.100">
    <property type="match status" value="2"/>
</dbReference>
<dbReference type="Pfam" id="PF25210">
    <property type="entry name" value="Kelch_FKB95"/>
    <property type="match status" value="1"/>
</dbReference>
<accession>R0H0K8</accession>
<dbReference type="EMBL" id="KB870811">
    <property type="protein sequence ID" value="EOA18140.1"/>
    <property type="molecule type" value="Genomic_DNA"/>
</dbReference>
<dbReference type="Pfam" id="PF12701">
    <property type="entry name" value="LSM14"/>
    <property type="match status" value="2"/>
</dbReference>
<gene>
    <name evidence="2" type="ORF">CARUB_v10006603mg</name>
</gene>
<reference evidence="3" key="1">
    <citation type="journal article" date="2013" name="Nat. Genet.">
        <title>The Capsella rubella genome and the genomic consequences of rapid mating system evolution.</title>
        <authorList>
            <person name="Slotte T."/>
            <person name="Hazzouri K.M."/>
            <person name="Agren J.A."/>
            <person name="Koenig D."/>
            <person name="Maumus F."/>
            <person name="Guo Y.L."/>
            <person name="Steige K."/>
            <person name="Platts A.E."/>
            <person name="Escobar J.S."/>
            <person name="Newman L.K."/>
            <person name="Wang W."/>
            <person name="Mandakova T."/>
            <person name="Vello E."/>
            <person name="Smith L.M."/>
            <person name="Henz S.R."/>
            <person name="Steffen J."/>
            <person name="Takuno S."/>
            <person name="Brandvain Y."/>
            <person name="Coop G."/>
            <person name="Andolfatto P."/>
            <person name="Hu T.T."/>
            <person name="Blanchette M."/>
            <person name="Clark R.M."/>
            <person name="Quesneville H."/>
            <person name="Nordborg M."/>
            <person name="Gaut B.S."/>
            <person name="Lysak M.A."/>
            <person name="Jenkins J."/>
            <person name="Grimwood J."/>
            <person name="Chapman J."/>
            <person name="Prochnik S."/>
            <person name="Shu S."/>
            <person name="Rokhsar D."/>
            <person name="Schmutz J."/>
            <person name="Weigel D."/>
            <person name="Wright S.I."/>
        </authorList>
    </citation>
    <scope>NUCLEOTIDE SEQUENCE [LARGE SCALE GENOMIC DNA]</scope>
    <source>
        <strain evidence="3">cv. Monte Gargano</strain>
    </source>
</reference>
<dbReference type="SMART" id="SM00612">
    <property type="entry name" value="Kelch"/>
    <property type="match status" value="2"/>
</dbReference>
<dbReference type="STRING" id="81985.R0H0K8"/>
<evidence type="ECO:0000259" key="1">
    <source>
        <dbReference type="SMART" id="SM01271"/>
    </source>
</evidence>
<dbReference type="PANTHER" id="PTHR24414:SF68">
    <property type="entry name" value="GALACTOSE OXIDASE_KELCH REPEAT SUPERFAMILY PROTEIN-RELATED"/>
    <property type="match status" value="1"/>
</dbReference>
<dbReference type="SUPFAM" id="SSF117281">
    <property type="entry name" value="Kelch motif"/>
    <property type="match status" value="1"/>
</dbReference>
<keyword evidence="3" id="KW-1185">Reference proteome</keyword>
<evidence type="ECO:0000313" key="3">
    <source>
        <dbReference type="Proteomes" id="UP000029121"/>
    </source>
</evidence>
<dbReference type="AlphaFoldDB" id="R0H0K8"/>
<dbReference type="InterPro" id="IPR010920">
    <property type="entry name" value="LSM_dom_sf"/>
</dbReference>
<feature type="domain" description="Lsm14-like N-terminal" evidence="1">
    <location>
        <begin position="98"/>
        <end position="184"/>
    </location>
</feature>
<evidence type="ECO:0000313" key="2">
    <source>
        <dbReference type="EMBL" id="EOA18140.1"/>
    </source>
</evidence>
<dbReference type="eggNOG" id="KOG1073">
    <property type="taxonomic scope" value="Eukaryota"/>
</dbReference>
<dbReference type="InterPro" id="IPR006652">
    <property type="entry name" value="Kelch_1"/>
</dbReference>
<dbReference type="Proteomes" id="UP000029121">
    <property type="component" value="Unassembled WGS sequence"/>
</dbReference>
<protein>
    <recommendedName>
        <fullName evidence="1">Lsm14-like N-terminal domain-containing protein</fullName>
    </recommendedName>
</protein>
<dbReference type="InterPro" id="IPR015915">
    <property type="entry name" value="Kelch-typ_b-propeller"/>
</dbReference>
<sequence length="501" mass="57243">MEPETSLGSSSSSSPPENLVDSFIGNFVALICKDDKRYEGIVSHLNLHESSLGLQNVICYGREGKPGLQLLYEVNDHMIFRGSDIKDIQVLSLLAPPKPESLLGHVVSLITTEEVRCEGLITHVNVHDSLIFLKNVVCYGTEGRERRGRLRFAPCNQLAGPIHFQIRDIKDIVLSILARISTSYYPTLSLVSKSFRSLLLSEELDAERFYLGTREQRVYVCLQSPTQPFDSKWFSLWIKPYNHQPLTHWKIDVKCTGHWLLPMPSSYSRRLQLHETVGSETYVIGGQNTPSSSADVWVYNRLIGKRKAPSMMVARKNPLTCSLDGKLYVLGGCEPDESMLWAEVFDPKTQTWEALPDPGVELRYSLVKKLQAKQGKIYVRSNKKNFVYLTKESRWEEADPNLGECMCEIENVCYRYGNKRYWWYDTKCEEWKKVKGNYGGKLVVFWDRVVSSRICATKEIWCAMISLEKSSDEVCGHIKWIDAVLIAPWSYTLSHCVDSLQ</sequence>
<organism evidence="2 3">
    <name type="scientific">Capsella rubella</name>
    <dbReference type="NCBI Taxonomy" id="81985"/>
    <lineage>
        <taxon>Eukaryota</taxon>
        <taxon>Viridiplantae</taxon>
        <taxon>Streptophyta</taxon>
        <taxon>Embryophyta</taxon>
        <taxon>Tracheophyta</taxon>
        <taxon>Spermatophyta</taxon>
        <taxon>Magnoliopsida</taxon>
        <taxon>eudicotyledons</taxon>
        <taxon>Gunneridae</taxon>
        <taxon>Pentapetalae</taxon>
        <taxon>rosids</taxon>
        <taxon>malvids</taxon>
        <taxon>Brassicales</taxon>
        <taxon>Brassicaceae</taxon>
        <taxon>Camelineae</taxon>
        <taxon>Capsella</taxon>
    </lineage>
</organism>
<name>R0H0K8_9BRAS</name>
<dbReference type="SUPFAM" id="SSF50182">
    <property type="entry name" value="Sm-like ribonucleoproteins"/>
    <property type="match status" value="2"/>
</dbReference>
<proteinExistence type="predicted"/>
<dbReference type="CDD" id="cd22152">
    <property type="entry name" value="F-box_AtAFR-like"/>
    <property type="match status" value="1"/>
</dbReference>
<dbReference type="PANTHER" id="PTHR24414">
    <property type="entry name" value="F-BOX/KELCH-REPEAT PROTEIN SKIP4"/>
    <property type="match status" value="1"/>
</dbReference>
<dbReference type="SMART" id="SM01271">
    <property type="entry name" value="LSM14"/>
    <property type="match status" value="2"/>
</dbReference>
<dbReference type="eggNOG" id="KOG1072">
    <property type="taxonomic scope" value="Eukaryota"/>
</dbReference>
<dbReference type="InterPro" id="IPR057499">
    <property type="entry name" value="Kelch_FKB95"/>
</dbReference>
<dbReference type="InterPro" id="IPR025609">
    <property type="entry name" value="Lsm14-like_N"/>
</dbReference>
<dbReference type="InterPro" id="IPR050354">
    <property type="entry name" value="F-box/kelch-repeat_ARATH"/>
</dbReference>